<sequence>MTRRKFALLAACIAFIAACDKDATQRALEKQQNANERNGIDPGHGGGGGLGDGGGGGLGR</sequence>
<name>A0ABU5EKN5_9PROT</name>
<reference evidence="2 3" key="1">
    <citation type="journal article" date="2016" name="Antonie Van Leeuwenhoek">
        <title>Dongia soli sp. nov., isolated from soil from Dokdo, Korea.</title>
        <authorList>
            <person name="Kim D.U."/>
            <person name="Lee H."/>
            <person name="Kim H."/>
            <person name="Kim S.G."/>
            <person name="Ka J.O."/>
        </authorList>
    </citation>
    <scope>NUCLEOTIDE SEQUENCE [LARGE SCALE GENOMIC DNA]</scope>
    <source>
        <strain evidence="2 3">D78</strain>
    </source>
</reference>
<dbReference type="PROSITE" id="PS51257">
    <property type="entry name" value="PROKAR_LIPOPROTEIN"/>
    <property type="match status" value="1"/>
</dbReference>
<protein>
    <recommendedName>
        <fullName evidence="4">Lipoprotein</fullName>
    </recommendedName>
</protein>
<evidence type="ECO:0008006" key="4">
    <source>
        <dbReference type="Google" id="ProtNLM"/>
    </source>
</evidence>
<dbReference type="Proteomes" id="UP001279642">
    <property type="component" value="Unassembled WGS sequence"/>
</dbReference>
<feature type="region of interest" description="Disordered" evidence="1">
    <location>
        <begin position="26"/>
        <end position="60"/>
    </location>
</feature>
<evidence type="ECO:0000313" key="3">
    <source>
        <dbReference type="Proteomes" id="UP001279642"/>
    </source>
</evidence>
<gene>
    <name evidence="2" type="ORF">SMD27_22915</name>
</gene>
<feature type="compositionally biased region" description="Gly residues" evidence="1">
    <location>
        <begin position="42"/>
        <end position="60"/>
    </location>
</feature>
<comment type="caution">
    <text evidence="2">The sequence shown here is derived from an EMBL/GenBank/DDBJ whole genome shotgun (WGS) entry which is preliminary data.</text>
</comment>
<evidence type="ECO:0000256" key="1">
    <source>
        <dbReference type="SAM" id="MobiDB-lite"/>
    </source>
</evidence>
<organism evidence="2 3">
    <name type="scientific">Dongia soli</name>
    <dbReference type="NCBI Taxonomy" id="600628"/>
    <lineage>
        <taxon>Bacteria</taxon>
        <taxon>Pseudomonadati</taxon>
        <taxon>Pseudomonadota</taxon>
        <taxon>Alphaproteobacteria</taxon>
        <taxon>Rhodospirillales</taxon>
        <taxon>Dongiaceae</taxon>
        <taxon>Dongia</taxon>
    </lineage>
</organism>
<evidence type="ECO:0000313" key="2">
    <source>
        <dbReference type="EMBL" id="MDY0885708.1"/>
    </source>
</evidence>
<accession>A0ABU5EKN5</accession>
<dbReference type="EMBL" id="JAXCLW010000013">
    <property type="protein sequence ID" value="MDY0885708.1"/>
    <property type="molecule type" value="Genomic_DNA"/>
</dbReference>
<keyword evidence="3" id="KW-1185">Reference proteome</keyword>
<dbReference type="RefSeq" id="WP_320510784.1">
    <property type="nucleotide sequence ID" value="NZ_JAXCLW010000013.1"/>
</dbReference>
<proteinExistence type="predicted"/>